<gene>
    <name evidence="10" type="ORF">Cpap_0480</name>
</gene>
<comment type="caution">
    <text evidence="10">The sequence shown here is derived from an EMBL/GenBank/DDBJ whole genome shotgun (WGS) entry which is preliminary data.</text>
</comment>
<evidence type="ECO:0000256" key="5">
    <source>
        <dbReference type="ARBA" id="ARBA00022822"/>
    </source>
</evidence>
<dbReference type="eggNOG" id="COG0159">
    <property type="taxonomic scope" value="Bacteria"/>
</dbReference>
<comment type="catalytic activity">
    <reaction evidence="8">
        <text>(1S,2R)-1-C-(indol-3-yl)glycerol 3-phosphate + L-serine = D-glyceraldehyde 3-phosphate + L-tryptophan + H2O</text>
        <dbReference type="Rhea" id="RHEA:10532"/>
        <dbReference type="ChEBI" id="CHEBI:15377"/>
        <dbReference type="ChEBI" id="CHEBI:33384"/>
        <dbReference type="ChEBI" id="CHEBI:57912"/>
        <dbReference type="ChEBI" id="CHEBI:58866"/>
        <dbReference type="ChEBI" id="CHEBI:59776"/>
        <dbReference type="EC" id="4.2.1.20"/>
    </reaction>
</comment>
<dbReference type="OrthoDB" id="9804578at2"/>
<dbReference type="Pfam" id="PF00290">
    <property type="entry name" value="Trp_syntA"/>
    <property type="match status" value="1"/>
</dbReference>
<proteinExistence type="inferred from homology"/>
<evidence type="ECO:0000313" key="11">
    <source>
        <dbReference type="Proteomes" id="UP000003860"/>
    </source>
</evidence>
<dbReference type="Gene3D" id="3.20.20.70">
    <property type="entry name" value="Aldolase class I"/>
    <property type="match status" value="1"/>
</dbReference>
<keyword evidence="4" id="KW-0028">Amino-acid biosynthesis</keyword>
<evidence type="ECO:0000256" key="2">
    <source>
        <dbReference type="ARBA" id="ARBA00011270"/>
    </source>
</evidence>
<dbReference type="NCBIfam" id="TIGR00262">
    <property type="entry name" value="trpA"/>
    <property type="match status" value="1"/>
</dbReference>
<dbReference type="SUPFAM" id="SSF51366">
    <property type="entry name" value="Ribulose-phoshate binding barrel"/>
    <property type="match status" value="1"/>
</dbReference>
<dbReference type="InterPro" id="IPR011060">
    <property type="entry name" value="RibuloseP-bd_barrel"/>
</dbReference>
<dbReference type="EC" id="4.2.1.20" evidence="3"/>
<evidence type="ECO:0000256" key="4">
    <source>
        <dbReference type="ARBA" id="ARBA00022605"/>
    </source>
</evidence>
<dbReference type="Proteomes" id="UP000003860">
    <property type="component" value="Unassembled WGS sequence"/>
</dbReference>
<protein>
    <recommendedName>
        <fullName evidence="3">tryptophan synthase</fullName>
        <ecNumber evidence="3">4.2.1.20</ecNumber>
    </recommendedName>
</protein>
<organism evidence="10 11">
    <name type="scientific">Ruminiclostridium papyrosolvens DSM 2782</name>
    <dbReference type="NCBI Taxonomy" id="588581"/>
    <lineage>
        <taxon>Bacteria</taxon>
        <taxon>Bacillati</taxon>
        <taxon>Bacillota</taxon>
        <taxon>Clostridia</taxon>
        <taxon>Eubacteriales</taxon>
        <taxon>Oscillospiraceae</taxon>
        <taxon>Ruminiclostridium</taxon>
    </lineage>
</organism>
<keyword evidence="6" id="KW-0057">Aromatic amino acid biosynthesis</keyword>
<keyword evidence="7" id="KW-0456">Lyase</keyword>
<dbReference type="UniPathway" id="UPA00035">
    <property type="reaction ID" value="UER00044"/>
</dbReference>
<evidence type="ECO:0000313" key="10">
    <source>
        <dbReference type="EMBL" id="EGD46186.1"/>
    </source>
</evidence>
<name>F1THI3_9FIRM</name>
<accession>F1THI3</accession>
<dbReference type="CDD" id="cd04724">
    <property type="entry name" value="Tryptophan_synthase_alpha"/>
    <property type="match status" value="1"/>
</dbReference>
<dbReference type="PANTHER" id="PTHR43406">
    <property type="entry name" value="TRYPTOPHAN SYNTHASE, ALPHA CHAIN"/>
    <property type="match status" value="1"/>
</dbReference>
<dbReference type="PANTHER" id="PTHR43406:SF1">
    <property type="entry name" value="TRYPTOPHAN SYNTHASE ALPHA CHAIN, CHLOROPLASTIC"/>
    <property type="match status" value="1"/>
</dbReference>
<keyword evidence="5" id="KW-0822">Tryptophan biosynthesis</keyword>
<comment type="similarity">
    <text evidence="9">Belongs to the TrpA family.</text>
</comment>
<evidence type="ECO:0000256" key="6">
    <source>
        <dbReference type="ARBA" id="ARBA00023141"/>
    </source>
</evidence>
<evidence type="ECO:0000256" key="7">
    <source>
        <dbReference type="ARBA" id="ARBA00023239"/>
    </source>
</evidence>
<sequence>MIAYFPLGEVGFNTIELARTYIDNGVDILEIGFPVETPYLDGKVVSDSMKRILNNDFEVQGFFDEIKKIRREFKDQPLEVFAYTSVFEQISMEDFLSLCENSGVDSVLFVGADNLKMKELSTVIPPSIYNLWFVPYNYSEDYINEVKDSAKGYIFLQATDGVTGARNELESGLKDIIRETKKKLDNIPICPGFGISNADHCKQIKEMGADGVIIGSSLLKFLVTHSLEETGSFIKELKSALK</sequence>
<evidence type="ECO:0000256" key="1">
    <source>
        <dbReference type="ARBA" id="ARBA00004733"/>
    </source>
</evidence>
<dbReference type="InterPro" id="IPR002028">
    <property type="entry name" value="Trp_synthase_suA"/>
</dbReference>
<dbReference type="InterPro" id="IPR013785">
    <property type="entry name" value="Aldolase_TIM"/>
</dbReference>
<dbReference type="GO" id="GO:0005829">
    <property type="term" value="C:cytosol"/>
    <property type="evidence" value="ECO:0007669"/>
    <property type="project" value="TreeGrafter"/>
</dbReference>
<reference evidence="10" key="2">
    <citation type="submission" date="2011-01" db="EMBL/GenBank/DDBJ databases">
        <title>The Non-contiguous Finished genome of Clostridium papyrosolvens.</title>
        <authorList>
            <person name="Lucas S."/>
            <person name="Copeland A."/>
            <person name="Lapidus A."/>
            <person name="Cheng J.-F."/>
            <person name="Goodwin L."/>
            <person name="Pitluck S."/>
            <person name="Misra M."/>
            <person name="Chertkov O."/>
            <person name="Detter J.C."/>
            <person name="Han C."/>
            <person name="Tapia R."/>
            <person name="Land M."/>
            <person name="Hauser L."/>
            <person name="Kyrpides N."/>
            <person name="Ivanova N."/>
            <person name="Pagani I."/>
            <person name="Mouttaki H."/>
            <person name="He Z."/>
            <person name="Zhou J."/>
            <person name="Hemme C.L."/>
            <person name="Woyke T."/>
        </authorList>
    </citation>
    <scope>NUCLEOTIDE SEQUENCE [LARGE SCALE GENOMIC DNA]</scope>
    <source>
        <strain evidence="10">DSM 2782</strain>
    </source>
</reference>
<evidence type="ECO:0000256" key="8">
    <source>
        <dbReference type="ARBA" id="ARBA00049047"/>
    </source>
</evidence>
<dbReference type="STRING" id="588581.Cpap_0480"/>
<comment type="subunit">
    <text evidence="2">Tetramer of two alpha and two beta chains.</text>
</comment>
<dbReference type="AlphaFoldDB" id="F1THI3"/>
<dbReference type="EMBL" id="ACXX02000016">
    <property type="protein sequence ID" value="EGD46186.1"/>
    <property type="molecule type" value="Genomic_DNA"/>
</dbReference>
<evidence type="ECO:0000256" key="3">
    <source>
        <dbReference type="ARBA" id="ARBA00012043"/>
    </source>
</evidence>
<comment type="pathway">
    <text evidence="1">Amino-acid biosynthesis; L-tryptophan biosynthesis; L-tryptophan from chorismate: step 5/5.</text>
</comment>
<dbReference type="GO" id="GO:0004834">
    <property type="term" value="F:tryptophan synthase activity"/>
    <property type="evidence" value="ECO:0007669"/>
    <property type="project" value="UniProtKB-EC"/>
</dbReference>
<evidence type="ECO:0000256" key="9">
    <source>
        <dbReference type="RuleBase" id="RU003662"/>
    </source>
</evidence>
<reference evidence="10" key="1">
    <citation type="submission" date="2009-07" db="EMBL/GenBank/DDBJ databases">
        <authorList>
            <consortium name="US DOE Joint Genome Institute (JGI-PGF)"/>
            <person name="Lucas S."/>
            <person name="Copeland A."/>
            <person name="Lapidus A."/>
            <person name="Glavina del Rio T."/>
            <person name="Tice H."/>
            <person name="Bruce D."/>
            <person name="Goodwin L."/>
            <person name="Pitluck S."/>
            <person name="Larimer F."/>
            <person name="Land M.L."/>
            <person name="Mouttaki H."/>
            <person name="He Z."/>
            <person name="Zhou J."/>
            <person name="Hemme C.L."/>
        </authorList>
    </citation>
    <scope>NUCLEOTIDE SEQUENCE</scope>
    <source>
        <strain evidence="10">DSM 2782</strain>
    </source>
</reference>
<keyword evidence="11" id="KW-1185">Reference proteome</keyword>